<evidence type="ECO:0000313" key="2">
    <source>
        <dbReference type="EMBL" id="UTI65175.1"/>
    </source>
</evidence>
<evidence type="ECO:0000313" key="3">
    <source>
        <dbReference type="Proteomes" id="UP001056035"/>
    </source>
</evidence>
<dbReference type="RefSeq" id="WP_254571862.1">
    <property type="nucleotide sequence ID" value="NZ_CP098502.1"/>
</dbReference>
<sequence length="117" mass="12504">MSVSFIRLRQALRRRRRPLTAACVVLALGVIAHHAMPEGAMGDAGHGTGDHGAMATMVMCLGVIAAAGLWAVSRLPRLRPRTRPVLLAHLRPRSTDSNPLVIPRARAGPLGPVVLRI</sequence>
<gene>
    <name evidence="2" type="ORF">NBH00_02945</name>
</gene>
<dbReference type="EMBL" id="CP098502">
    <property type="protein sequence ID" value="UTI65175.1"/>
    <property type="molecule type" value="Genomic_DNA"/>
</dbReference>
<protein>
    <submittedName>
        <fullName evidence="2">Uncharacterized protein</fullName>
    </submittedName>
</protein>
<keyword evidence="1" id="KW-0472">Membrane</keyword>
<keyword evidence="1" id="KW-0812">Transmembrane</keyword>
<keyword evidence="1" id="KW-1133">Transmembrane helix</keyword>
<evidence type="ECO:0000256" key="1">
    <source>
        <dbReference type="SAM" id="Phobius"/>
    </source>
</evidence>
<proteinExistence type="predicted"/>
<keyword evidence="3" id="KW-1185">Reference proteome</keyword>
<organism evidence="2 3">
    <name type="scientific">Paraconexibacter antarcticus</name>
    <dbReference type="NCBI Taxonomy" id="2949664"/>
    <lineage>
        <taxon>Bacteria</taxon>
        <taxon>Bacillati</taxon>
        <taxon>Actinomycetota</taxon>
        <taxon>Thermoleophilia</taxon>
        <taxon>Solirubrobacterales</taxon>
        <taxon>Paraconexibacteraceae</taxon>
        <taxon>Paraconexibacter</taxon>
    </lineage>
</organism>
<feature type="transmembrane region" description="Helical" evidence="1">
    <location>
        <begin position="52"/>
        <end position="73"/>
    </location>
</feature>
<name>A0ABY5DWZ9_9ACTN</name>
<accession>A0ABY5DWZ9</accession>
<dbReference type="Proteomes" id="UP001056035">
    <property type="component" value="Chromosome"/>
</dbReference>
<reference evidence="2 3" key="1">
    <citation type="submission" date="2022-06" db="EMBL/GenBank/DDBJ databases">
        <title>Paraconexibacter antarcticus.</title>
        <authorList>
            <person name="Kim C.S."/>
        </authorList>
    </citation>
    <scope>NUCLEOTIDE SEQUENCE [LARGE SCALE GENOMIC DNA]</scope>
    <source>
        <strain evidence="2 3">02-257</strain>
    </source>
</reference>